<protein>
    <recommendedName>
        <fullName evidence="18">SH3 domain-containing protein</fullName>
    </recommendedName>
</protein>
<feature type="compositionally biased region" description="Basic and acidic residues" evidence="12">
    <location>
        <begin position="288"/>
        <end position="302"/>
    </location>
</feature>
<feature type="region of interest" description="Disordered" evidence="12">
    <location>
        <begin position="1519"/>
        <end position="1548"/>
    </location>
</feature>
<feature type="compositionally biased region" description="Polar residues" evidence="12">
    <location>
        <begin position="669"/>
        <end position="684"/>
    </location>
</feature>
<evidence type="ECO:0000259" key="14">
    <source>
        <dbReference type="PROSITE" id="PS50002"/>
    </source>
</evidence>
<dbReference type="Pfam" id="PF01597">
    <property type="entry name" value="GCV_H"/>
    <property type="match status" value="1"/>
</dbReference>
<feature type="compositionally biased region" description="Basic and acidic residues" evidence="12">
    <location>
        <begin position="1162"/>
        <end position="1178"/>
    </location>
</feature>
<dbReference type="InterPro" id="IPR006838">
    <property type="entry name" value="ADTRP_AIG1"/>
</dbReference>
<feature type="transmembrane region" description="Helical" evidence="13">
    <location>
        <begin position="2134"/>
        <end position="2152"/>
    </location>
</feature>
<sequence length="2372" mass="259589">MDLNDDEFKSTMLKEDEEIFEGEFEDDDDDDELSSQMSIPDDNIDYSLVYALHTFLATVEGQASVVRGDSLVLLDDTNAYWWLIRVLKTQELGYIPAENIETPDERLARLNKHRNIDITSANHSDLSHQPPSSNTHGPPETKKQKKNDAREPRNVAFTAPSYREVVLYPEEKAQQEEDERQRNLEEVSDDEYSESGSELSSHDASLSSQSHSESSHGHLPTEKHDASAAAGGVIAPAAATLNSSEPPLDPSTKHSYDSSADTHSSEDIVQYMPEVKKHEADAEDAEESSDKEQTLESTKEDDNINGSAATDERAAVAEHKPEDAATPPAPAPPKPLQADIRPLSINSTASSSYSTNSKTTPPNAIQTPQLVQSQPSDSSHTHTTPNISIDHGNLDDDKNTTYLTTNTSPLLDPATSPTRKVTITPDVAQSPDPNLLMNGVSSPTQQIAQNHNRKTSFDDLMTMDSQSSEGSSQKTSIWRSSPLMSDKGKDKKQAKEERKRAKKLQKESSSQSLNEMASNESIKKKKSGVFGNLFKKKEKKQSGDSFGDGVDSIKSSDSFAGSDNHSDTVHKSNSQDLDGRTSIESRNISPPVAVKQSPNTFTPLAPINHPSPAIRPRNESLANSSSLTDMKREWPSITTTFAHTTKASASNNSLTVSPSASKGLETPSPALSQQSWASPNNSLNARPGSLLGVPTLNVMRMFAAPSLKAEATFKTVLVNGSTSATDLVKQAMQRFRLATGEVESDYFLTIKEQDSGKETVIEPLQKPLALFDVTNQLIANKNANPSNSDLPRVKRSSVGSISSINSNLSTLPAISSLGDYSDDSAVKMYIHCRKTSSVDLHEASVDNEAEDVYAGYMNDPSASSPVFDEFDSANEEQMNHDLNAKNNASLSAKKKRESQLLSQLHLDSDKVNLSVVIGSKDVPEGLTLDKSMKSNAGLYEYRLTIPTNSTVAEVIEQSLNGFGILEGVVDGGDNVEPHLEGKKSAVRYRLVVKPRSKRNTDASEYCCRLPHSDLTLLPDSSLNPNSRVIDANREIIQIFSGDDVPKKESQRLSYRGFPDQELQFALIKADKLSHQNEGANIVKAAVDDNTDAPSLAEIIARQRSEKQRSRSVISPLQIVPHDSHTASANQTPQVASPAASSSTHSQSTPQQTDETPVQVSRSLDDHEHDHDTVEEHAAPSKRSSSSKSEQVEELADEQATRGLGLRDSDSMENYQIGDYTHSPNTTAPNSVTDRSSQASSVMTSSTNDRVTSGEGFDDIIERLWQRETKDDGNSAMQDGAKGPHKDLMRSQSSFSLQTAHTDLSSSSMSTITGQEFADARSTPLSRRSRSDSSGSEDDEKAIREIQSAPVNLEGKEGDKSEGEDRIVSEAGDKKESEVDKRQSVESKSSKASTSTDAESVKSFDDSTKEPTQDSAAQAQTQSQAHRQSASTVSSFDDSTKEPTQDSAAQTQTQTQAHRQSASTVSSASESGRRSNTPSTTATTNPTPPSVLFHAQHPIQNGTTSTDDSHENTYEHMRNADDVDSSASSRSSVSTPNHATPPANATNNRKTRIGDAMQHINIGHFLTLSQHARRQVPRESARERDYINERWFARSEREPAYESVRSELDGIEGPMHKFESTPGPRFNLLFIGAGNINFGTDEGPWNHSKRAEMKWGTRLHVVGIVDPNQARADLELGKKRASFVASAYSETKWFKNVDEAKEGLSADEQPHAIIVGAPPQFRGGLKPPANLELALLDAFPGTALFLEKPVTTGPAEDAAQVGKQIAAAGNVVSVGYMLRYSRAVQTMVKLIEEKNLTVMCTSARYICAYEKSAKEDWWDKARSCGPIVEQATHFCDLSRYFGGDVSLDTVHAHSVEWNEEPGKLSKQCIDESAIPPDQRIPRFTSATWKYNNGAVGSLVHGVALHDTDYYTELTVFADGYQLRLVDPYNHPTLFVRSPGSDAEQMQTFTDDDPFFSELSNFGDLIERDSEYNKDKPLNTRVLSSYEDAVQTYELTWAIRNSSEAGRKFPIHDTAMSVGKRIAIVAYSSASIGLIGYGDYLLGQLGIEEWLATQNITKSMFLTIVAGIYGSIVAHGSIILAQLYRTATTQRIARTLTLVALPANITITVIYWPLYLFLRHLIAEKSDFQMPLVTDLLVHFVPGVTLLLYTLCLEESRRVRVLGRDLAKYVAVAVCYVAWIEYKAFENRDRLVRYPYPFLNVAGDAGRVGIYVAATAISWIATATRATSIGRIGLRSAVSPFSAFRGVATKRFTKQHEYVIYDDQTNIGTFGITNHAQNSLGDVVFVELPTTGSVVKQGEQIGAVESVKAASDIYAPVAGDVESVNDELNDQPSLLNKSPEDDGWLCKVRVTAPEQLETLLSEDAYKAFAESLEE</sequence>
<evidence type="ECO:0000256" key="9">
    <source>
        <dbReference type="ARBA" id="ARBA00023136"/>
    </source>
</evidence>
<dbReference type="GO" id="GO:0007165">
    <property type="term" value="P:signal transduction"/>
    <property type="evidence" value="ECO:0007669"/>
    <property type="project" value="InterPro"/>
</dbReference>
<dbReference type="InterPro" id="IPR017453">
    <property type="entry name" value="GCV_H_sub"/>
</dbReference>
<dbReference type="InterPro" id="IPR003016">
    <property type="entry name" value="2-oxoA_DH_lipoyl-BS"/>
</dbReference>
<feature type="domain" description="SH3" evidence="14">
    <location>
        <begin position="44"/>
        <end position="105"/>
    </location>
</feature>
<dbReference type="Pfam" id="PF08635">
    <property type="entry name" value="ox_reductase_C"/>
    <property type="match status" value="1"/>
</dbReference>
<feature type="compositionally biased region" description="Basic and acidic residues" evidence="12">
    <location>
        <begin position="139"/>
        <end position="153"/>
    </location>
</feature>
<evidence type="ECO:0000259" key="15">
    <source>
        <dbReference type="PROSITE" id="PS50968"/>
    </source>
</evidence>
<keyword evidence="4 11" id="KW-0728">SH3 domain</keyword>
<dbReference type="CDD" id="cd06848">
    <property type="entry name" value="GCS_H"/>
    <property type="match status" value="1"/>
</dbReference>
<feature type="compositionally biased region" description="Basic and acidic residues" evidence="12">
    <location>
        <begin position="1398"/>
        <end position="1411"/>
    </location>
</feature>
<name>A0A4T0FDL2_9BASI</name>
<evidence type="ECO:0000256" key="1">
    <source>
        <dbReference type="ARBA" id="ARBA00001938"/>
    </source>
</evidence>
<dbReference type="PROSITE" id="PS00189">
    <property type="entry name" value="LIPOYL"/>
    <property type="match status" value="1"/>
</dbReference>
<feature type="compositionally biased region" description="Polar residues" evidence="12">
    <location>
        <begin position="1125"/>
        <end position="1134"/>
    </location>
</feature>
<feature type="region of interest" description="Disordered" evidence="12">
    <location>
        <begin position="557"/>
        <end position="629"/>
    </location>
</feature>
<evidence type="ECO:0000256" key="5">
    <source>
        <dbReference type="ARBA" id="ARBA00022692"/>
    </source>
</evidence>
<keyword evidence="9 13" id="KW-0472">Membrane</keyword>
<feature type="compositionally biased region" description="Acidic residues" evidence="12">
    <location>
        <begin position="15"/>
        <end position="33"/>
    </location>
</feature>
<dbReference type="PROSITE" id="PS50968">
    <property type="entry name" value="BIOTINYL_LIPOYL"/>
    <property type="match status" value="1"/>
</dbReference>
<evidence type="ECO:0000313" key="16">
    <source>
        <dbReference type="EMBL" id="TIA86271.1"/>
    </source>
</evidence>
<feature type="transmembrane region" description="Helical" evidence="13">
    <location>
        <begin position="2058"/>
        <end position="2082"/>
    </location>
</feature>
<keyword evidence="7" id="KW-0809">Transit peptide</keyword>
<dbReference type="Pfam" id="PF01408">
    <property type="entry name" value="GFO_IDH_MocA"/>
    <property type="match status" value="1"/>
</dbReference>
<dbReference type="Gene3D" id="3.10.20.90">
    <property type="entry name" value="Phosphatidylinositol 3-kinase Catalytic Subunit, Chain A, domain 1"/>
    <property type="match status" value="1"/>
</dbReference>
<feature type="compositionally biased region" description="Low complexity" evidence="12">
    <location>
        <begin position="1135"/>
        <end position="1152"/>
    </location>
</feature>
<dbReference type="Gene3D" id="3.40.50.720">
    <property type="entry name" value="NAD(P)-binding Rossmann-like Domain"/>
    <property type="match status" value="1"/>
</dbReference>
<dbReference type="PANTHER" id="PTHR43249:SF1">
    <property type="entry name" value="D-GLUCOSIDE 3-DEHYDROGENASE"/>
    <property type="match status" value="1"/>
</dbReference>
<evidence type="ECO:0000256" key="10">
    <source>
        <dbReference type="PIRSR" id="PIRSR617453-50"/>
    </source>
</evidence>
<dbReference type="PROSITE" id="PS50002">
    <property type="entry name" value="SH3"/>
    <property type="match status" value="1"/>
</dbReference>
<keyword evidence="8 13" id="KW-1133">Transmembrane helix</keyword>
<reference evidence="16 17" key="1">
    <citation type="submission" date="2019-03" db="EMBL/GenBank/DDBJ databases">
        <title>Sequencing 23 genomes of Wallemia ichthyophaga.</title>
        <authorList>
            <person name="Gostincar C."/>
        </authorList>
    </citation>
    <scope>NUCLEOTIDE SEQUENCE [LARGE SCALE GENOMIC DNA]</scope>
    <source>
        <strain evidence="16 17">EXF-5753</strain>
    </source>
</reference>
<comment type="similarity">
    <text evidence="3">Belongs to the GcvH family.</text>
</comment>
<feature type="compositionally biased region" description="Low complexity" evidence="12">
    <location>
        <begin position="1524"/>
        <end position="1547"/>
    </location>
</feature>
<dbReference type="InterPro" id="IPR000683">
    <property type="entry name" value="Gfo/Idh/MocA-like_OxRdtase_N"/>
</dbReference>
<dbReference type="Gene3D" id="2.40.50.100">
    <property type="match status" value="1"/>
</dbReference>
<feature type="compositionally biased region" description="Basic and acidic residues" evidence="12">
    <location>
        <begin position="1353"/>
        <end position="1388"/>
    </location>
</feature>
<evidence type="ECO:0000256" key="12">
    <source>
        <dbReference type="SAM" id="MobiDB-lite"/>
    </source>
</evidence>
<dbReference type="Gene3D" id="3.30.360.10">
    <property type="entry name" value="Dihydrodipicolinate Reductase, domain 2"/>
    <property type="match status" value="1"/>
</dbReference>
<feature type="compositionally biased region" description="Low complexity" evidence="12">
    <location>
        <begin position="1235"/>
        <end position="1245"/>
    </location>
</feature>
<feature type="modified residue" description="N6-lipoyllysine" evidence="10">
    <location>
        <position position="2306"/>
    </location>
</feature>
<dbReference type="EMBL" id="SPNW01000085">
    <property type="protein sequence ID" value="TIA86271.1"/>
    <property type="molecule type" value="Genomic_DNA"/>
</dbReference>
<feature type="region of interest" description="Disordered" evidence="12">
    <location>
        <begin position="120"/>
        <end position="524"/>
    </location>
</feature>
<accession>A0A4T0FDL2</accession>
<dbReference type="InterPro" id="IPR011053">
    <property type="entry name" value="Single_hybrid_motif"/>
</dbReference>
<dbReference type="PANTHER" id="PTHR43249">
    <property type="entry name" value="UDP-N-ACETYL-2-AMINO-2-DEOXY-D-GLUCURONATE OXIDASE"/>
    <property type="match status" value="1"/>
</dbReference>
<feature type="region of interest" description="Disordered" evidence="12">
    <location>
        <begin position="645"/>
        <end position="685"/>
    </location>
</feature>
<dbReference type="InterPro" id="IPR013944">
    <property type="entry name" value="OxRdtase_put_C"/>
</dbReference>
<dbReference type="GO" id="GO:0019464">
    <property type="term" value="P:glycine decarboxylation via glycine cleavage system"/>
    <property type="evidence" value="ECO:0007669"/>
    <property type="project" value="InterPro"/>
</dbReference>
<evidence type="ECO:0000256" key="13">
    <source>
        <dbReference type="SAM" id="Phobius"/>
    </source>
</evidence>
<evidence type="ECO:0000256" key="7">
    <source>
        <dbReference type="ARBA" id="ARBA00022946"/>
    </source>
</evidence>
<dbReference type="SUPFAM" id="SSF50044">
    <property type="entry name" value="SH3-domain"/>
    <property type="match status" value="1"/>
</dbReference>
<feature type="compositionally biased region" description="Low complexity" evidence="12">
    <location>
        <begin position="344"/>
        <end position="360"/>
    </location>
</feature>
<feature type="compositionally biased region" description="Basic and acidic residues" evidence="12">
    <location>
        <begin position="1259"/>
        <end position="1272"/>
    </location>
</feature>
<feature type="compositionally biased region" description="Polar residues" evidence="12">
    <location>
        <begin position="645"/>
        <end position="660"/>
    </location>
</feature>
<feature type="transmembrane region" description="Helical" evidence="13">
    <location>
        <begin position="2094"/>
        <end position="2114"/>
    </location>
</feature>
<feature type="compositionally biased region" description="Polar residues" evidence="12">
    <location>
        <begin position="400"/>
        <end position="421"/>
    </location>
</feature>
<dbReference type="InterPro" id="IPR000159">
    <property type="entry name" value="RA_dom"/>
</dbReference>
<dbReference type="Gene3D" id="2.30.30.40">
    <property type="entry name" value="SH3 Domains"/>
    <property type="match status" value="1"/>
</dbReference>
<dbReference type="SUPFAM" id="SSF55347">
    <property type="entry name" value="Glyceraldehyde-3-phosphate dehydrogenase-like, C-terminal domain"/>
    <property type="match status" value="1"/>
</dbReference>
<dbReference type="InterPro" id="IPR036291">
    <property type="entry name" value="NAD(P)-bd_dom_sf"/>
</dbReference>
<feature type="compositionally biased region" description="Basic and acidic residues" evidence="12">
    <location>
        <begin position="169"/>
        <end position="185"/>
    </location>
</feature>
<dbReference type="NCBIfam" id="TIGR00527">
    <property type="entry name" value="gcvH"/>
    <property type="match status" value="1"/>
</dbReference>
<dbReference type="GO" id="GO:0012505">
    <property type="term" value="C:endomembrane system"/>
    <property type="evidence" value="ECO:0007669"/>
    <property type="project" value="UniProtKB-SubCell"/>
</dbReference>
<dbReference type="InterPro" id="IPR000089">
    <property type="entry name" value="Biotin_lipoyl"/>
</dbReference>
<dbReference type="GO" id="GO:0000166">
    <property type="term" value="F:nucleotide binding"/>
    <property type="evidence" value="ECO:0007669"/>
    <property type="project" value="InterPro"/>
</dbReference>
<comment type="caution">
    <text evidence="16">The sequence shown here is derived from an EMBL/GenBank/DDBJ whole genome shotgun (WGS) entry which is preliminary data.</text>
</comment>
<feature type="domain" description="Lipoyl-binding" evidence="15">
    <location>
        <begin position="2265"/>
        <end position="2347"/>
    </location>
</feature>
<feature type="compositionally biased region" description="Polar residues" evidence="12">
    <location>
        <begin position="1289"/>
        <end position="1313"/>
    </location>
</feature>
<feature type="compositionally biased region" description="Polar residues" evidence="12">
    <location>
        <begin position="120"/>
        <end position="136"/>
    </location>
</feature>
<dbReference type="InterPro" id="IPR036028">
    <property type="entry name" value="SH3-like_dom_sf"/>
</dbReference>
<gene>
    <name evidence="16" type="ORF">E3P99_03735</name>
</gene>
<feature type="compositionally biased region" description="Basic and acidic residues" evidence="12">
    <location>
        <begin position="486"/>
        <end position="499"/>
    </location>
</feature>
<dbReference type="HAMAP" id="MF_00272">
    <property type="entry name" value="GcvH"/>
    <property type="match status" value="1"/>
</dbReference>
<dbReference type="GO" id="GO:0016020">
    <property type="term" value="C:membrane"/>
    <property type="evidence" value="ECO:0007669"/>
    <property type="project" value="InterPro"/>
</dbReference>
<dbReference type="GO" id="GO:0005960">
    <property type="term" value="C:glycine cleavage complex"/>
    <property type="evidence" value="ECO:0007669"/>
    <property type="project" value="InterPro"/>
</dbReference>
<dbReference type="OrthoDB" id="10264154at2759"/>
<dbReference type="SUPFAM" id="SSF51230">
    <property type="entry name" value="Single hybrid motif"/>
    <property type="match status" value="1"/>
</dbReference>
<feature type="compositionally biased region" description="Low complexity" evidence="12">
    <location>
        <begin position="227"/>
        <end position="239"/>
    </location>
</feature>
<dbReference type="InterPro" id="IPR002930">
    <property type="entry name" value="GCV_H"/>
</dbReference>
<evidence type="ECO:0000256" key="11">
    <source>
        <dbReference type="PROSITE-ProRule" id="PRU00192"/>
    </source>
</evidence>
<dbReference type="NCBIfam" id="NF002270">
    <property type="entry name" value="PRK01202.1"/>
    <property type="match status" value="1"/>
</dbReference>
<evidence type="ECO:0000313" key="17">
    <source>
        <dbReference type="Proteomes" id="UP000310189"/>
    </source>
</evidence>
<dbReference type="SMART" id="SM00326">
    <property type="entry name" value="SH3"/>
    <property type="match status" value="1"/>
</dbReference>
<feature type="transmembrane region" description="Helical" evidence="13">
    <location>
        <begin position="2164"/>
        <end position="2183"/>
    </location>
</feature>
<feature type="compositionally biased region" description="Low complexity" evidence="12">
    <location>
        <begin position="1444"/>
        <end position="1484"/>
    </location>
</feature>
<dbReference type="Proteomes" id="UP000310189">
    <property type="component" value="Unassembled WGS sequence"/>
</dbReference>
<feature type="compositionally biased region" description="Polar residues" evidence="12">
    <location>
        <begin position="361"/>
        <end position="387"/>
    </location>
</feature>
<feature type="compositionally biased region" description="Basic and acidic residues" evidence="12">
    <location>
        <begin position="213"/>
        <end position="226"/>
    </location>
</feature>
<evidence type="ECO:0000256" key="4">
    <source>
        <dbReference type="ARBA" id="ARBA00022443"/>
    </source>
</evidence>
<feature type="compositionally biased region" description="Polar residues" evidence="12">
    <location>
        <begin position="1221"/>
        <end position="1234"/>
    </location>
</feature>
<feature type="compositionally biased region" description="Basic and acidic residues" evidence="12">
    <location>
        <begin position="1"/>
        <end position="14"/>
    </location>
</feature>
<evidence type="ECO:0000256" key="3">
    <source>
        <dbReference type="ARBA" id="ARBA00009249"/>
    </source>
</evidence>
<evidence type="ECO:0000256" key="6">
    <source>
        <dbReference type="ARBA" id="ARBA00022823"/>
    </source>
</evidence>
<proteinExistence type="inferred from homology"/>
<dbReference type="InterPro" id="IPR033753">
    <property type="entry name" value="GCV_H/Fam206"/>
</dbReference>
<comment type="cofactor">
    <cofactor evidence="1">
        <name>(R)-lipoate</name>
        <dbReference type="ChEBI" id="CHEBI:83088"/>
    </cofactor>
</comment>
<feature type="compositionally biased region" description="Low complexity" evidence="12">
    <location>
        <begin position="194"/>
        <end position="212"/>
    </location>
</feature>
<dbReference type="Pfam" id="PF04750">
    <property type="entry name" value="Far-17a_AIG1"/>
    <property type="match status" value="1"/>
</dbReference>
<dbReference type="InterPro" id="IPR001452">
    <property type="entry name" value="SH3_domain"/>
</dbReference>
<organism evidence="16 17">
    <name type="scientific">Wallemia hederae</name>
    <dbReference type="NCBI Taxonomy" id="1540922"/>
    <lineage>
        <taxon>Eukaryota</taxon>
        <taxon>Fungi</taxon>
        <taxon>Dikarya</taxon>
        <taxon>Basidiomycota</taxon>
        <taxon>Wallemiomycotina</taxon>
        <taxon>Wallemiomycetes</taxon>
        <taxon>Wallemiales</taxon>
        <taxon>Wallemiaceae</taxon>
        <taxon>Wallemia</taxon>
    </lineage>
</organism>
<dbReference type="InterPro" id="IPR052515">
    <property type="entry name" value="Gfo/Idh/MocA_Oxidoreductase"/>
</dbReference>
<feature type="compositionally biased region" description="Polar residues" evidence="12">
    <location>
        <begin position="439"/>
        <end position="450"/>
    </location>
</feature>
<feature type="compositionally biased region" description="Low complexity" evidence="12">
    <location>
        <begin position="1412"/>
        <end position="1431"/>
    </location>
</feature>
<evidence type="ECO:0000256" key="2">
    <source>
        <dbReference type="ARBA" id="ARBA00004127"/>
    </source>
</evidence>
<feature type="region of interest" description="Disordered" evidence="12">
    <location>
        <begin position="1122"/>
        <end position="1493"/>
    </location>
</feature>
<feature type="compositionally biased region" description="Basic and acidic residues" evidence="12">
    <location>
        <begin position="310"/>
        <end position="323"/>
    </location>
</feature>
<evidence type="ECO:0008006" key="18">
    <source>
        <dbReference type="Google" id="ProtNLM"/>
    </source>
</evidence>
<evidence type="ECO:0000256" key="8">
    <source>
        <dbReference type="ARBA" id="ARBA00022989"/>
    </source>
</evidence>
<dbReference type="SUPFAM" id="SSF51735">
    <property type="entry name" value="NAD(P)-binding Rossmann-fold domains"/>
    <property type="match status" value="1"/>
</dbReference>
<keyword evidence="5 13" id="KW-0812">Transmembrane</keyword>
<dbReference type="Pfam" id="PF00788">
    <property type="entry name" value="RA"/>
    <property type="match status" value="1"/>
</dbReference>
<keyword evidence="6 10" id="KW-0450">Lipoyl</keyword>
<feature type="transmembrane region" description="Helical" evidence="13">
    <location>
        <begin position="2203"/>
        <end position="2224"/>
    </location>
</feature>
<feature type="compositionally biased region" description="Low complexity" evidence="12">
    <location>
        <begin position="465"/>
        <end position="476"/>
    </location>
</feature>
<keyword evidence="17" id="KW-1185">Reference proteome</keyword>
<feature type="region of interest" description="Disordered" evidence="12">
    <location>
        <begin position="1"/>
        <end position="35"/>
    </location>
</feature>
<comment type="subcellular location">
    <subcellularLocation>
        <location evidence="2">Endomembrane system</location>
        <topology evidence="2">Multi-pass membrane protein</topology>
    </subcellularLocation>
</comment>